<dbReference type="AlphaFoldDB" id="A0A9W9CHW5"/>
<dbReference type="Gene3D" id="3.60.130.10">
    <property type="entry name" value="Clavaminate synthase-like"/>
    <property type="match status" value="1"/>
</dbReference>
<keyword evidence="3" id="KW-0223">Dioxygenase</keyword>
<dbReference type="InterPro" id="IPR003819">
    <property type="entry name" value="TauD/TfdA-like"/>
</dbReference>
<feature type="compositionally biased region" description="Polar residues" evidence="6">
    <location>
        <begin position="309"/>
        <end position="319"/>
    </location>
</feature>
<evidence type="ECO:0000259" key="7">
    <source>
        <dbReference type="Pfam" id="PF02668"/>
    </source>
</evidence>
<comment type="similarity">
    <text evidence="1">Belongs to the TfdA dioxygenase family.</text>
</comment>
<dbReference type="SUPFAM" id="SSF51197">
    <property type="entry name" value="Clavaminate synthase-like"/>
    <property type="match status" value="1"/>
</dbReference>
<keyword evidence="9" id="KW-1185">Reference proteome</keyword>
<name>A0A9W9CHW5_9PLEO</name>
<dbReference type="PANTHER" id="PTHR43779">
    <property type="entry name" value="DIOXYGENASE RV0097-RELATED"/>
    <property type="match status" value="1"/>
</dbReference>
<evidence type="ECO:0000256" key="2">
    <source>
        <dbReference type="ARBA" id="ARBA00022723"/>
    </source>
</evidence>
<dbReference type="GO" id="GO:0051213">
    <property type="term" value="F:dioxygenase activity"/>
    <property type="evidence" value="ECO:0007669"/>
    <property type="project" value="UniProtKB-KW"/>
</dbReference>
<dbReference type="Pfam" id="PF02668">
    <property type="entry name" value="TauD"/>
    <property type="match status" value="1"/>
</dbReference>
<feature type="region of interest" description="Disordered" evidence="6">
    <location>
        <begin position="286"/>
        <end position="319"/>
    </location>
</feature>
<keyword evidence="2" id="KW-0479">Metal-binding</keyword>
<keyword evidence="5" id="KW-0408">Iron</keyword>
<evidence type="ECO:0000256" key="6">
    <source>
        <dbReference type="SAM" id="MobiDB-lite"/>
    </source>
</evidence>
<protein>
    <recommendedName>
        <fullName evidence="7">TauD/TfdA-like domain-containing protein</fullName>
    </recommendedName>
</protein>
<evidence type="ECO:0000256" key="5">
    <source>
        <dbReference type="ARBA" id="ARBA00023004"/>
    </source>
</evidence>
<feature type="domain" description="TauD/TfdA-like" evidence="7">
    <location>
        <begin position="23"/>
        <end position="281"/>
    </location>
</feature>
<accession>A0A9W9CHW5</accession>
<evidence type="ECO:0000256" key="4">
    <source>
        <dbReference type="ARBA" id="ARBA00023002"/>
    </source>
</evidence>
<feature type="compositionally biased region" description="Basic and acidic residues" evidence="6">
    <location>
        <begin position="294"/>
        <end position="303"/>
    </location>
</feature>
<evidence type="ECO:0000313" key="9">
    <source>
        <dbReference type="Proteomes" id="UP001140560"/>
    </source>
</evidence>
<reference evidence="8" key="1">
    <citation type="submission" date="2022-10" db="EMBL/GenBank/DDBJ databases">
        <title>Tapping the CABI collections for fungal endophytes: first genome assemblies for Collariella, Neodidymelliopsis, Ascochyta clinopodiicola, Didymella pomorum, Didymosphaeria variabile, Neocosmospora piperis and Neocucurbitaria cava.</title>
        <authorList>
            <person name="Hill R."/>
        </authorList>
    </citation>
    <scope>NUCLEOTIDE SEQUENCE</scope>
    <source>
        <strain evidence="8">IMI 356814</strain>
    </source>
</reference>
<evidence type="ECO:0000256" key="3">
    <source>
        <dbReference type="ARBA" id="ARBA00022964"/>
    </source>
</evidence>
<dbReference type="EMBL" id="JAPEUY010000019">
    <property type="protein sequence ID" value="KAJ4363371.1"/>
    <property type="molecule type" value="Genomic_DNA"/>
</dbReference>
<evidence type="ECO:0000256" key="1">
    <source>
        <dbReference type="ARBA" id="ARBA00005896"/>
    </source>
</evidence>
<sequence length="319" mass="36075">MANSIQEKGNVDTTGSDFKTIRVKELHPTFGAEIEGVDFLSPSDEQFEEVLRAMAKYGFCVFRKTGMDDAAHVEFSRRLGDLDDIRPYITSGRKMRYEYYELFDAGNVDDDGNVIDPNSPKAQAMRFSTSTALSTHDEHLILFFARSSFPHLAMGGNTDFADSRTAFDELPEPLKDEVLKNDYVAAHSLSHSRKKAAPDFFKDVDVNSQPMYLHKLAQLHEPSKRMNLYVAAHAHHVEDVSKERSDQLLETLLEHITQEKYRTSVAWENVGDMIIWDNTSTAWGLNDPGSSKRPGFDMDRSNDLRAPSIQPQQVQPIAL</sequence>
<evidence type="ECO:0000313" key="8">
    <source>
        <dbReference type="EMBL" id="KAJ4363371.1"/>
    </source>
</evidence>
<gene>
    <name evidence="8" type="ORF">N0V83_009664</name>
</gene>
<keyword evidence="4" id="KW-0560">Oxidoreductase</keyword>
<dbReference type="PANTHER" id="PTHR43779:SF3">
    <property type="entry name" value="(3R)-3-[(CARBOXYMETHYL)AMINO]FATTY ACID OXYGENASE_DECARBOXYLASE"/>
    <property type="match status" value="1"/>
</dbReference>
<dbReference type="InterPro" id="IPR051178">
    <property type="entry name" value="TfdA_dioxygenase"/>
</dbReference>
<dbReference type="Proteomes" id="UP001140560">
    <property type="component" value="Unassembled WGS sequence"/>
</dbReference>
<organism evidence="8 9">
    <name type="scientific">Neocucurbitaria cava</name>
    <dbReference type="NCBI Taxonomy" id="798079"/>
    <lineage>
        <taxon>Eukaryota</taxon>
        <taxon>Fungi</taxon>
        <taxon>Dikarya</taxon>
        <taxon>Ascomycota</taxon>
        <taxon>Pezizomycotina</taxon>
        <taxon>Dothideomycetes</taxon>
        <taxon>Pleosporomycetidae</taxon>
        <taxon>Pleosporales</taxon>
        <taxon>Pleosporineae</taxon>
        <taxon>Cucurbitariaceae</taxon>
        <taxon>Neocucurbitaria</taxon>
    </lineage>
</organism>
<dbReference type="OrthoDB" id="5818554at2759"/>
<dbReference type="InterPro" id="IPR042098">
    <property type="entry name" value="TauD-like_sf"/>
</dbReference>
<dbReference type="GO" id="GO:0046872">
    <property type="term" value="F:metal ion binding"/>
    <property type="evidence" value="ECO:0007669"/>
    <property type="project" value="UniProtKB-KW"/>
</dbReference>
<proteinExistence type="inferred from homology"/>
<comment type="caution">
    <text evidence="8">The sequence shown here is derived from an EMBL/GenBank/DDBJ whole genome shotgun (WGS) entry which is preliminary data.</text>
</comment>